<evidence type="ECO:0000313" key="1">
    <source>
        <dbReference type="EMBL" id="OMP09834.1"/>
    </source>
</evidence>
<proteinExistence type="predicted"/>
<sequence length="69" mass="7781">MVRELDEVPPAIPMHIFEFVNFSDLTERVRSNVHLTYVLGRIASIGLCRPKIANGISVNTLEIDLENSE</sequence>
<accession>A0A1R3KRZ1</accession>
<organism evidence="1 2">
    <name type="scientific">Corchorus olitorius</name>
    <dbReference type="NCBI Taxonomy" id="93759"/>
    <lineage>
        <taxon>Eukaryota</taxon>
        <taxon>Viridiplantae</taxon>
        <taxon>Streptophyta</taxon>
        <taxon>Embryophyta</taxon>
        <taxon>Tracheophyta</taxon>
        <taxon>Spermatophyta</taxon>
        <taxon>Magnoliopsida</taxon>
        <taxon>eudicotyledons</taxon>
        <taxon>Gunneridae</taxon>
        <taxon>Pentapetalae</taxon>
        <taxon>rosids</taxon>
        <taxon>malvids</taxon>
        <taxon>Malvales</taxon>
        <taxon>Malvaceae</taxon>
        <taxon>Grewioideae</taxon>
        <taxon>Apeibeae</taxon>
        <taxon>Corchorus</taxon>
    </lineage>
</organism>
<dbReference type="Proteomes" id="UP000187203">
    <property type="component" value="Unassembled WGS sequence"/>
</dbReference>
<protein>
    <submittedName>
        <fullName evidence="1">Uncharacterized protein</fullName>
    </submittedName>
</protein>
<name>A0A1R3KRZ1_9ROSI</name>
<evidence type="ECO:0000313" key="2">
    <source>
        <dbReference type="Proteomes" id="UP000187203"/>
    </source>
</evidence>
<reference evidence="2" key="1">
    <citation type="submission" date="2013-09" db="EMBL/GenBank/DDBJ databases">
        <title>Corchorus olitorius genome sequencing.</title>
        <authorList>
            <person name="Alam M."/>
            <person name="Haque M.S."/>
            <person name="Islam M.S."/>
            <person name="Emdad E.M."/>
            <person name="Islam M.M."/>
            <person name="Ahmed B."/>
            <person name="Halim A."/>
            <person name="Hossen Q.M.M."/>
            <person name="Hossain M.Z."/>
            <person name="Ahmed R."/>
            <person name="Khan M.M."/>
            <person name="Islam R."/>
            <person name="Rashid M.M."/>
            <person name="Khan S.A."/>
            <person name="Rahman M.S."/>
            <person name="Alam M."/>
            <person name="Yahiya A.S."/>
            <person name="Khan M.S."/>
            <person name="Azam M.S."/>
            <person name="Haque T."/>
            <person name="Lashkar M.Z.H."/>
            <person name="Akhand A.I."/>
            <person name="Morshed G."/>
            <person name="Roy S."/>
            <person name="Uddin K.S."/>
            <person name="Rabeya T."/>
            <person name="Hossain A.S."/>
            <person name="Chowdhury A."/>
            <person name="Snigdha A.R."/>
            <person name="Mortoza M.S."/>
            <person name="Matin S.A."/>
            <person name="Hoque S.M.E."/>
            <person name="Islam M.K."/>
            <person name="Roy D.K."/>
            <person name="Haider R."/>
            <person name="Moosa M.M."/>
            <person name="Elias S.M."/>
            <person name="Hasan A.M."/>
            <person name="Jahan S."/>
            <person name="Shafiuddin M."/>
            <person name="Mahmood N."/>
            <person name="Shommy N.S."/>
        </authorList>
    </citation>
    <scope>NUCLEOTIDE SEQUENCE [LARGE SCALE GENOMIC DNA]</scope>
    <source>
        <strain evidence="2">cv. O-4</strain>
    </source>
</reference>
<dbReference type="AlphaFoldDB" id="A0A1R3KRZ1"/>
<dbReference type="EMBL" id="AWUE01012153">
    <property type="protein sequence ID" value="OMP09834.1"/>
    <property type="molecule type" value="Genomic_DNA"/>
</dbReference>
<gene>
    <name evidence="1" type="ORF">COLO4_05092</name>
</gene>
<comment type="caution">
    <text evidence="1">The sequence shown here is derived from an EMBL/GenBank/DDBJ whole genome shotgun (WGS) entry which is preliminary data.</text>
</comment>
<keyword evidence="2" id="KW-1185">Reference proteome</keyword>